<gene>
    <name evidence="1" type="ORF">MIMGU_mgv1a0246702mg</name>
</gene>
<sequence length="68" mass="7821">MCVVRHSEWSPRGSCPVVGSSSEITKVKMMMMLKLDHLRELNYDELEEHSGSLTHELDDLEIPTIIEH</sequence>
<feature type="non-terminal residue" evidence="1">
    <location>
        <position position="68"/>
    </location>
</feature>
<reference evidence="1 2" key="1">
    <citation type="journal article" date="2013" name="Proc. Natl. Acad. Sci. U.S.A.">
        <title>Fine-scale variation in meiotic recombination in Mimulus inferred from population shotgun sequencing.</title>
        <authorList>
            <person name="Hellsten U."/>
            <person name="Wright K.M."/>
            <person name="Jenkins J."/>
            <person name="Shu S."/>
            <person name="Yuan Y."/>
            <person name="Wessler S.R."/>
            <person name="Schmutz J."/>
            <person name="Willis J.H."/>
            <person name="Rokhsar D.S."/>
        </authorList>
    </citation>
    <scope>NUCLEOTIDE SEQUENCE [LARGE SCALE GENOMIC DNA]</scope>
    <source>
        <strain evidence="2">cv. DUN x IM62</strain>
    </source>
</reference>
<keyword evidence="2" id="KW-1185">Reference proteome</keyword>
<organism evidence="1 2">
    <name type="scientific">Erythranthe guttata</name>
    <name type="common">Yellow monkey flower</name>
    <name type="synonym">Mimulus guttatus</name>
    <dbReference type="NCBI Taxonomy" id="4155"/>
    <lineage>
        <taxon>Eukaryota</taxon>
        <taxon>Viridiplantae</taxon>
        <taxon>Streptophyta</taxon>
        <taxon>Embryophyta</taxon>
        <taxon>Tracheophyta</taxon>
        <taxon>Spermatophyta</taxon>
        <taxon>Magnoliopsida</taxon>
        <taxon>eudicotyledons</taxon>
        <taxon>Gunneridae</taxon>
        <taxon>Pentapetalae</taxon>
        <taxon>asterids</taxon>
        <taxon>lamiids</taxon>
        <taxon>Lamiales</taxon>
        <taxon>Phrymaceae</taxon>
        <taxon>Erythranthe</taxon>
    </lineage>
</organism>
<protein>
    <submittedName>
        <fullName evidence="1">Uncharacterized protein</fullName>
    </submittedName>
</protein>
<dbReference type="Proteomes" id="UP000030748">
    <property type="component" value="Unassembled WGS sequence"/>
</dbReference>
<evidence type="ECO:0000313" key="2">
    <source>
        <dbReference type="Proteomes" id="UP000030748"/>
    </source>
</evidence>
<dbReference type="EMBL" id="KI631699">
    <property type="protein sequence ID" value="EYU26373.1"/>
    <property type="molecule type" value="Genomic_DNA"/>
</dbReference>
<proteinExistence type="predicted"/>
<name>A0A022QGK2_ERYGU</name>
<evidence type="ECO:0000313" key="1">
    <source>
        <dbReference type="EMBL" id="EYU26373.1"/>
    </source>
</evidence>
<accession>A0A022QGK2</accession>
<dbReference type="AlphaFoldDB" id="A0A022QGK2"/>